<sequence length="234" mass="25409">MAVKYREIASDLAGRIRNGEIAHSDRLPGEFDLAHEFSVSRGTIRQALATLQRHGLIETWTGAGSFVTYDGEKIEDNLSWSKALSRKGVSSQPKLIALGRVELPLIAARLGLPGVEFLVVERVRSTDAGEPITLERSRIPWRSLFETVLVTGLVDASLSATLRTHGLISVAGEESIGLAMLGTDDAALLGRAPGEAFLETEHTTYDVAGNVIEFVTSLLHPAHFRLQHSYGARL</sequence>
<dbReference type="Pfam" id="PF07702">
    <property type="entry name" value="UTRA"/>
    <property type="match status" value="1"/>
</dbReference>
<keyword evidence="1" id="KW-0805">Transcription regulation</keyword>
<dbReference type="PRINTS" id="PR00035">
    <property type="entry name" value="HTHGNTR"/>
</dbReference>
<evidence type="ECO:0000256" key="1">
    <source>
        <dbReference type="ARBA" id="ARBA00023015"/>
    </source>
</evidence>
<dbReference type="PANTHER" id="PTHR44846">
    <property type="entry name" value="MANNOSYL-D-GLYCERATE TRANSPORT/METABOLISM SYSTEM REPRESSOR MNGR-RELATED"/>
    <property type="match status" value="1"/>
</dbReference>
<dbReference type="InterPro" id="IPR036388">
    <property type="entry name" value="WH-like_DNA-bd_sf"/>
</dbReference>
<evidence type="ECO:0000256" key="2">
    <source>
        <dbReference type="ARBA" id="ARBA00023125"/>
    </source>
</evidence>
<evidence type="ECO:0000313" key="6">
    <source>
        <dbReference type="Proteomes" id="UP000219994"/>
    </source>
</evidence>
<dbReference type="InterPro" id="IPR050679">
    <property type="entry name" value="Bact_HTH_transcr_reg"/>
</dbReference>
<dbReference type="Gene3D" id="3.40.1410.10">
    <property type="entry name" value="Chorismate lyase-like"/>
    <property type="match status" value="1"/>
</dbReference>
<dbReference type="Gene3D" id="1.10.10.10">
    <property type="entry name" value="Winged helix-like DNA-binding domain superfamily/Winged helix DNA-binding domain"/>
    <property type="match status" value="1"/>
</dbReference>
<dbReference type="GO" id="GO:0003677">
    <property type="term" value="F:DNA binding"/>
    <property type="evidence" value="ECO:0007669"/>
    <property type="project" value="UniProtKB-KW"/>
</dbReference>
<reference evidence="6" key="1">
    <citation type="submission" date="2017-03" db="EMBL/GenBank/DDBJ databases">
        <authorList>
            <person name="Lund M.B."/>
        </authorList>
    </citation>
    <scope>NUCLEOTIDE SEQUENCE [LARGE SCALE GENOMIC DNA]</scope>
</reference>
<dbReference type="PROSITE" id="PS50949">
    <property type="entry name" value="HTH_GNTR"/>
    <property type="match status" value="1"/>
</dbReference>
<proteinExistence type="predicted"/>
<dbReference type="SMART" id="SM00866">
    <property type="entry name" value="UTRA"/>
    <property type="match status" value="1"/>
</dbReference>
<dbReference type="InterPro" id="IPR028978">
    <property type="entry name" value="Chorismate_lyase_/UTRA_dom_sf"/>
</dbReference>
<dbReference type="InterPro" id="IPR000524">
    <property type="entry name" value="Tscrpt_reg_HTH_GntR"/>
</dbReference>
<dbReference type="EMBL" id="NAEP01000023">
    <property type="protein sequence ID" value="PDQ35963.1"/>
    <property type="molecule type" value="Genomic_DNA"/>
</dbReference>
<name>A0A2A6FU57_9MICO</name>
<dbReference type="PANTHER" id="PTHR44846:SF17">
    <property type="entry name" value="GNTR-FAMILY TRANSCRIPTIONAL REGULATOR"/>
    <property type="match status" value="1"/>
</dbReference>
<dbReference type="AlphaFoldDB" id="A0A2A6FU57"/>
<dbReference type="Proteomes" id="UP000219994">
    <property type="component" value="Unassembled WGS sequence"/>
</dbReference>
<accession>A0A2A6FU57</accession>
<protein>
    <recommendedName>
        <fullName evidence="4">HTH gntR-type domain-containing protein</fullName>
    </recommendedName>
</protein>
<dbReference type="CDD" id="cd07377">
    <property type="entry name" value="WHTH_GntR"/>
    <property type="match status" value="1"/>
</dbReference>
<feature type="domain" description="HTH gntR-type" evidence="4">
    <location>
        <begin position="2"/>
        <end position="70"/>
    </location>
</feature>
<dbReference type="Pfam" id="PF00392">
    <property type="entry name" value="GntR"/>
    <property type="match status" value="1"/>
</dbReference>
<keyword evidence="2" id="KW-0238">DNA-binding</keyword>
<dbReference type="SMART" id="SM00345">
    <property type="entry name" value="HTH_GNTR"/>
    <property type="match status" value="1"/>
</dbReference>
<dbReference type="SUPFAM" id="SSF64288">
    <property type="entry name" value="Chorismate lyase-like"/>
    <property type="match status" value="1"/>
</dbReference>
<evidence type="ECO:0000256" key="3">
    <source>
        <dbReference type="ARBA" id="ARBA00023163"/>
    </source>
</evidence>
<gene>
    <name evidence="5" type="ORF">B5766_02110</name>
</gene>
<comment type="caution">
    <text evidence="5">The sequence shown here is derived from an EMBL/GenBank/DDBJ whole genome shotgun (WGS) entry which is preliminary data.</text>
</comment>
<dbReference type="InterPro" id="IPR036390">
    <property type="entry name" value="WH_DNA-bd_sf"/>
</dbReference>
<organism evidence="5 6">
    <name type="scientific">Candidatus Lumbricidiphila eiseniae</name>
    <dbReference type="NCBI Taxonomy" id="1969409"/>
    <lineage>
        <taxon>Bacteria</taxon>
        <taxon>Bacillati</taxon>
        <taxon>Actinomycetota</taxon>
        <taxon>Actinomycetes</taxon>
        <taxon>Micrococcales</taxon>
        <taxon>Microbacteriaceae</taxon>
        <taxon>Candidatus Lumbricidiphila</taxon>
    </lineage>
</organism>
<keyword evidence="3" id="KW-0804">Transcription</keyword>
<dbReference type="InterPro" id="IPR011663">
    <property type="entry name" value="UTRA"/>
</dbReference>
<dbReference type="SUPFAM" id="SSF46785">
    <property type="entry name" value="Winged helix' DNA-binding domain"/>
    <property type="match status" value="1"/>
</dbReference>
<dbReference type="GO" id="GO:0045892">
    <property type="term" value="P:negative regulation of DNA-templated transcription"/>
    <property type="evidence" value="ECO:0007669"/>
    <property type="project" value="TreeGrafter"/>
</dbReference>
<evidence type="ECO:0000259" key="4">
    <source>
        <dbReference type="PROSITE" id="PS50949"/>
    </source>
</evidence>
<evidence type="ECO:0000313" key="5">
    <source>
        <dbReference type="EMBL" id="PDQ35963.1"/>
    </source>
</evidence>
<dbReference type="GO" id="GO:0003700">
    <property type="term" value="F:DNA-binding transcription factor activity"/>
    <property type="evidence" value="ECO:0007669"/>
    <property type="project" value="InterPro"/>
</dbReference>